<dbReference type="EMBL" id="BSXU01000044">
    <property type="protein sequence ID" value="GMG19009.1"/>
    <property type="molecule type" value="Genomic_DNA"/>
</dbReference>
<dbReference type="Proteomes" id="UP001165063">
    <property type="component" value="Unassembled WGS sequence"/>
</dbReference>
<evidence type="ECO:0000256" key="8">
    <source>
        <dbReference type="ARBA" id="ARBA00023136"/>
    </source>
</evidence>
<evidence type="ECO:0000256" key="5">
    <source>
        <dbReference type="ARBA" id="ARBA00022892"/>
    </source>
</evidence>
<dbReference type="OrthoDB" id="46868at2759"/>
<evidence type="ECO:0000256" key="10">
    <source>
        <dbReference type="SAM" id="Phobius"/>
    </source>
</evidence>
<comment type="caution">
    <text evidence="12">The sequence shown here is derived from an EMBL/GenBank/DDBJ whole genome shotgun (WGS) entry which is preliminary data.</text>
</comment>
<feature type="domain" description="Sec20 C-terminal" evidence="11">
    <location>
        <begin position="150"/>
        <end position="240"/>
    </location>
</feature>
<keyword evidence="3 10" id="KW-0812">Transmembrane</keyword>
<evidence type="ECO:0000313" key="12">
    <source>
        <dbReference type="EMBL" id="GMG19009.1"/>
    </source>
</evidence>
<dbReference type="PANTHER" id="PTHR12825:SF0">
    <property type="entry name" value="VESICLE TRANSPORT PROTEIN SEC20"/>
    <property type="match status" value="1"/>
</dbReference>
<feature type="transmembrane region" description="Helical" evidence="10">
    <location>
        <begin position="221"/>
        <end position="237"/>
    </location>
</feature>
<evidence type="ECO:0000256" key="6">
    <source>
        <dbReference type="ARBA" id="ARBA00022989"/>
    </source>
</evidence>
<dbReference type="InterPro" id="IPR005606">
    <property type="entry name" value="Sec20"/>
</dbReference>
<name>A0A9W7DBG3_AMBMO</name>
<keyword evidence="8 10" id="KW-0472">Membrane</keyword>
<evidence type="ECO:0000256" key="9">
    <source>
        <dbReference type="ARBA" id="ARBA00037934"/>
    </source>
</evidence>
<protein>
    <submittedName>
        <fullName evidence="12">Unnamed protein product</fullName>
    </submittedName>
</protein>
<organism evidence="12 13">
    <name type="scientific">Ambrosiozyma monospora</name>
    <name type="common">Yeast</name>
    <name type="synonym">Endomycopsis monosporus</name>
    <dbReference type="NCBI Taxonomy" id="43982"/>
    <lineage>
        <taxon>Eukaryota</taxon>
        <taxon>Fungi</taxon>
        <taxon>Dikarya</taxon>
        <taxon>Ascomycota</taxon>
        <taxon>Saccharomycotina</taxon>
        <taxon>Pichiomycetes</taxon>
        <taxon>Pichiales</taxon>
        <taxon>Pichiaceae</taxon>
        <taxon>Ambrosiozyma</taxon>
    </lineage>
</organism>
<dbReference type="GO" id="GO:0005789">
    <property type="term" value="C:endoplasmic reticulum membrane"/>
    <property type="evidence" value="ECO:0007669"/>
    <property type="project" value="UniProtKB-SubCell"/>
</dbReference>
<sequence>MSIESMFDEYKRLLKQIEVISHELRSVEPGTDFDISQLRENNTTRVLDIYDKLDYLNAQIEYTKLSEFDDYLDEHQYDFSRLKERYSDLKVEFRKSQLISKEIEYTAIKESDIEEEELPDKNDNFYAQNRTGFDDKSLKKLSMQEQLLDKNTRVTTKLQNINSLLQSSILTGEINAQDLSNSSRNLGELSDKYDFFADVLVKTNKLVKTINASSNKERRRIYYALAFFFGVCAWIIFKRVLYKPIRLVLWIFFKLLSFVFGGSSHDSHPSIHTVLAYATNVKRNTPNPNVSTFTKPALSVEHVTTTVLHAAKESLSNTISYVTEQVENHQPSEEVTEYIEYVTQTIVETVSTATTQAAYAAYDAYDEDYYAMMRDEL</sequence>
<evidence type="ECO:0000256" key="1">
    <source>
        <dbReference type="ARBA" id="ARBA00004163"/>
    </source>
</evidence>
<dbReference type="Pfam" id="PF03908">
    <property type="entry name" value="Sec20"/>
    <property type="match status" value="1"/>
</dbReference>
<evidence type="ECO:0000256" key="3">
    <source>
        <dbReference type="ARBA" id="ARBA00022692"/>
    </source>
</evidence>
<keyword evidence="13" id="KW-1185">Reference proteome</keyword>
<keyword evidence="4" id="KW-0256">Endoplasmic reticulum</keyword>
<evidence type="ECO:0000256" key="7">
    <source>
        <dbReference type="ARBA" id="ARBA00023054"/>
    </source>
</evidence>
<dbReference type="GO" id="GO:0006890">
    <property type="term" value="P:retrograde vesicle-mediated transport, Golgi to endoplasmic reticulum"/>
    <property type="evidence" value="ECO:0007669"/>
    <property type="project" value="InterPro"/>
</dbReference>
<comment type="subcellular location">
    <subcellularLocation>
        <location evidence="1">Endoplasmic reticulum membrane</location>
        <topology evidence="1">Single-pass type IV membrane protein</topology>
    </subcellularLocation>
</comment>
<evidence type="ECO:0000256" key="2">
    <source>
        <dbReference type="ARBA" id="ARBA00022448"/>
    </source>
</evidence>
<gene>
    <name evidence="12" type="ORF">Amon01_000014100</name>
</gene>
<keyword evidence="7" id="KW-0175">Coiled coil</keyword>
<dbReference type="AlphaFoldDB" id="A0A9W7DBG3"/>
<keyword evidence="5" id="KW-0931">ER-Golgi transport</keyword>
<keyword evidence="2" id="KW-0813">Transport</keyword>
<dbReference type="GO" id="GO:0005484">
    <property type="term" value="F:SNAP receptor activity"/>
    <property type="evidence" value="ECO:0007669"/>
    <property type="project" value="InterPro"/>
</dbReference>
<reference evidence="12" key="1">
    <citation type="submission" date="2023-04" db="EMBL/GenBank/DDBJ databases">
        <title>Ambrosiozyma monospora NBRC 1965.</title>
        <authorList>
            <person name="Ichikawa N."/>
            <person name="Sato H."/>
            <person name="Tonouchi N."/>
        </authorList>
    </citation>
    <scope>NUCLEOTIDE SEQUENCE</scope>
    <source>
        <strain evidence="12">NBRC 1965</strain>
    </source>
</reference>
<comment type="similarity">
    <text evidence="9">Belongs to the SEC20 family.</text>
</comment>
<proteinExistence type="inferred from homology"/>
<keyword evidence="6 10" id="KW-1133">Transmembrane helix</keyword>
<evidence type="ECO:0000259" key="11">
    <source>
        <dbReference type="Pfam" id="PF03908"/>
    </source>
</evidence>
<dbReference type="InterPro" id="IPR056173">
    <property type="entry name" value="Sec20_C"/>
</dbReference>
<evidence type="ECO:0000256" key="4">
    <source>
        <dbReference type="ARBA" id="ARBA00022824"/>
    </source>
</evidence>
<dbReference type="GO" id="GO:0031201">
    <property type="term" value="C:SNARE complex"/>
    <property type="evidence" value="ECO:0007669"/>
    <property type="project" value="TreeGrafter"/>
</dbReference>
<dbReference type="PANTHER" id="PTHR12825">
    <property type="entry name" value="BNIP1-RELATED"/>
    <property type="match status" value="1"/>
</dbReference>
<evidence type="ECO:0000313" key="13">
    <source>
        <dbReference type="Proteomes" id="UP001165063"/>
    </source>
</evidence>
<accession>A0A9W7DBG3</accession>